<gene>
    <name evidence="1" type="ORF">H2198_008169</name>
</gene>
<name>A0ACC2ZY55_9EURO</name>
<proteinExistence type="predicted"/>
<accession>A0ACC2ZY55</accession>
<comment type="caution">
    <text evidence="1">The sequence shown here is derived from an EMBL/GenBank/DDBJ whole genome shotgun (WGS) entry which is preliminary data.</text>
</comment>
<organism evidence="1 2">
    <name type="scientific">Neophaeococcomyces mojaviensis</name>
    <dbReference type="NCBI Taxonomy" id="3383035"/>
    <lineage>
        <taxon>Eukaryota</taxon>
        <taxon>Fungi</taxon>
        <taxon>Dikarya</taxon>
        <taxon>Ascomycota</taxon>
        <taxon>Pezizomycotina</taxon>
        <taxon>Eurotiomycetes</taxon>
        <taxon>Chaetothyriomycetidae</taxon>
        <taxon>Chaetothyriales</taxon>
        <taxon>Chaetothyriales incertae sedis</taxon>
        <taxon>Neophaeococcomyces</taxon>
    </lineage>
</organism>
<protein>
    <submittedName>
        <fullName evidence="1">Uncharacterized protein</fullName>
    </submittedName>
</protein>
<dbReference type="EMBL" id="JAPDRQ010000191">
    <property type="protein sequence ID" value="KAJ9652600.1"/>
    <property type="molecule type" value="Genomic_DNA"/>
</dbReference>
<keyword evidence="2" id="KW-1185">Reference proteome</keyword>
<evidence type="ECO:0000313" key="1">
    <source>
        <dbReference type="EMBL" id="KAJ9652600.1"/>
    </source>
</evidence>
<evidence type="ECO:0000313" key="2">
    <source>
        <dbReference type="Proteomes" id="UP001172386"/>
    </source>
</evidence>
<reference evidence="1" key="1">
    <citation type="submission" date="2022-10" db="EMBL/GenBank/DDBJ databases">
        <title>Culturing micro-colonial fungi from biological soil crusts in the Mojave desert and describing Neophaeococcomyces mojavensis, and introducing the new genera and species Taxawa tesnikishii.</title>
        <authorList>
            <person name="Kurbessoian T."/>
            <person name="Stajich J.E."/>
        </authorList>
    </citation>
    <scope>NUCLEOTIDE SEQUENCE</scope>
    <source>
        <strain evidence="1">JES_112</strain>
    </source>
</reference>
<dbReference type="Proteomes" id="UP001172386">
    <property type="component" value="Unassembled WGS sequence"/>
</dbReference>
<sequence>MSSNILTPILSCLGISCKPRSVAQNNTYTSKARYVDSPIDEKSAAETENAANDFLNTLLSAEDLSSPQIRSKLQGAITIASLKEYFAKLVLSGLETAIRNGIVVGKAMRDALERATVEATEFAHDHPVYFTLIALGVLVIMAPTILEWLGFAELGPIEGSFAALWQARYAGYVPKGSLFSFFQRLGMIWGR</sequence>